<dbReference type="OrthoDB" id="6418713at2759"/>
<accession>K8EDV2</accession>
<keyword evidence="4 6" id="KW-0472">Membrane</keyword>
<feature type="transmembrane region" description="Helical" evidence="6">
    <location>
        <begin position="314"/>
        <end position="333"/>
    </location>
</feature>
<dbReference type="KEGG" id="bpg:Bathy04g04100"/>
<dbReference type="RefSeq" id="XP_007513747.1">
    <property type="nucleotide sequence ID" value="XM_007513685.1"/>
</dbReference>
<feature type="compositionally biased region" description="Basic and acidic residues" evidence="5">
    <location>
        <begin position="493"/>
        <end position="502"/>
    </location>
</feature>
<evidence type="ECO:0000313" key="8">
    <source>
        <dbReference type="EMBL" id="CCO16272.1"/>
    </source>
</evidence>
<dbReference type="eggNOG" id="KOG1441">
    <property type="taxonomic scope" value="Eukaryota"/>
</dbReference>
<keyword evidence="2 6" id="KW-0812">Transmembrane</keyword>
<feature type="transmembrane region" description="Helical" evidence="6">
    <location>
        <begin position="220"/>
        <end position="241"/>
    </location>
</feature>
<evidence type="ECO:0000256" key="5">
    <source>
        <dbReference type="SAM" id="MobiDB-lite"/>
    </source>
</evidence>
<name>K8EDV2_9CHLO</name>
<dbReference type="GeneID" id="19016436"/>
<feature type="region of interest" description="Disordered" evidence="5">
    <location>
        <begin position="404"/>
        <end position="431"/>
    </location>
</feature>
<feature type="transmembrane region" description="Helical" evidence="6">
    <location>
        <begin position="106"/>
        <end position="125"/>
    </location>
</feature>
<dbReference type="InterPro" id="IPR050186">
    <property type="entry name" value="TPT_transporter"/>
</dbReference>
<organism evidence="8 9">
    <name type="scientific">Bathycoccus prasinos</name>
    <dbReference type="NCBI Taxonomy" id="41875"/>
    <lineage>
        <taxon>Eukaryota</taxon>
        <taxon>Viridiplantae</taxon>
        <taxon>Chlorophyta</taxon>
        <taxon>Mamiellophyceae</taxon>
        <taxon>Mamiellales</taxon>
        <taxon>Bathycoccaceae</taxon>
        <taxon>Bathycoccus</taxon>
    </lineage>
</organism>
<feature type="transmembrane region" description="Helical" evidence="6">
    <location>
        <begin position="261"/>
        <end position="281"/>
    </location>
</feature>
<dbReference type="AlphaFoldDB" id="K8EDV2"/>
<dbReference type="Pfam" id="PF03151">
    <property type="entry name" value="TPT"/>
    <property type="match status" value="1"/>
</dbReference>
<dbReference type="InterPro" id="IPR004853">
    <property type="entry name" value="Sugar_P_trans_dom"/>
</dbReference>
<feature type="compositionally biased region" description="Polar residues" evidence="5">
    <location>
        <begin position="472"/>
        <end position="484"/>
    </location>
</feature>
<evidence type="ECO:0000313" key="9">
    <source>
        <dbReference type="Proteomes" id="UP000198341"/>
    </source>
</evidence>
<evidence type="ECO:0000256" key="1">
    <source>
        <dbReference type="ARBA" id="ARBA00004141"/>
    </source>
</evidence>
<evidence type="ECO:0000256" key="2">
    <source>
        <dbReference type="ARBA" id="ARBA00022692"/>
    </source>
</evidence>
<dbReference type="EMBL" id="FO082275">
    <property type="protein sequence ID" value="CCO16272.1"/>
    <property type="molecule type" value="Genomic_DNA"/>
</dbReference>
<evidence type="ECO:0000259" key="7">
    <source>
        <dbReference type="Pfam" id="PF03151"/>
    </source>
</evidence>
<keyword evidence="3 6" id="KW-1133">Transmembrane helix</keyword>
<feature type="transmembrane region" description="Helical" evidence="6">
    <location>
        <begin position="131"/>
        <end position="157"/>
    </location>
</feature>
<feature type="domain" description="Sugar phosphate transporter" evidence="7">
    <location>
        <begin position="45"/>
        <end position="330"/>
    </location>
</feature>
<dbReference type="PANTHER" id="PTHR11132">
    <property type="entry name" value="SOLUTE CARRIER FAMILY 35"/>
    <property type="match status" value="1"/>
</dbReference>
<gene>
    <name evidence="8" type="ORF">Bathy04g04100</name>
</gene>
<feature type="region of interest" description="Disordered" evidence="5">
    <location>
        <begin position="472"/>
        <end position="508"/>
    </location>
</feature>
<feature type="transmembrane region" description="Helical" evidence="6">
    <location>
        <begin position="45"/>
        <end position="65"/>
    </location>
</feature>
<evidence type="ECO:0000256" key="4">
    <source>
        <dbReference type="ARBA" id="ARBA00023136"/>
    </source>
</evidence>
<reference evidence="8 9" key="1">
    <citation type="submission" date="2011-10" db="EMBL/GenBank/DDBJ databases">
        <authorList>
            <person name="Genoscope - CEA"/>
        </authorList>
    </citation>
    <scope>NUCLEOTIDE SEQUENCE [LARGE SCALE GENOMIC DNA]</scope>
    <source>
        <strain evidence="8 9">RCC 1105</strain>
    </source>
</reference>
<evidence type="ECO:0000256" key="6">
    <source>
        <dbReference type="SAM" id="Phobius"/>
    </source>
</evidence>
<comment type="subcellular location">
    <subcellularLocation>
        <location evidence="1">Membrane</location>
        <topology evidence="1">Multi-pass membrane protein</topology>
    </subcellularLocation>
</comment>
<proteinExistence type="predicted"/>
<dbReference type="Proteomes" id="UP000198341">
    <property type="component" value="Chromosome 4"/>
</dbReference>
<evidence type="ECO:0000256" key="3">
    <source>
        <dbReference type="ARBA" id="ARBA00022989"/>
    </source>
</evidence>
<feature type="compositionally biased region" description="Low complexity" evidence="5">
    <location>
        <begin position="410"/>
        <end position="425"/>
    </location>
</feature>
<keyword evidence="9" id="KW-1185">Reference proteome</keyword>
<protein>
    <submittedName>
        <fullName evidence="8">Drug/Metabolite transporter superfamily</fullName>
    </submittedName>
</protein>
<dbReference type="InterPro" id="IPR037185">
    <property type="entry name" value="EmrE-like"/>
</dbReference>
<feature type="transmembrane region" description="Helical" evidence="6">
    <location>
        <begin position="71"/>
        <end position="94"/>
    </location>
</feature>
<dbReference type="SUPFAM" id="SSF103481">
    <property type="entry name" value="Multidrug resistance efflux transporter EmrE"/>
    <property type="match status" value="1"/>
</dbReference>
<sequence length="508" mass="56108">MKRTYQSVPSLTSGGLGNGKTLERVKSFQELQIESDTKLYWVKSLFFLFSWAFVSGGIILLNKYIFVKDDFPYPIAISATGPLCSWIVAALLIASGRVTIENRLTLWEYVTIIIPIGLFTAITFASGNTLYLYLSVSFIQMIKSLSPVVVFLVLVLLGMDKPTFTKTFGIVVTSFGMLVACLSESKLTSVGIMLIVLSESSECIRMVFFQHMLYSRSFGVIEGLFYSAPANFLFLVLFTVIFEYGEMVETEAWRRPMGNPLPYIVVAFFGFFVNVTTIGVIQTCGSLTFKGAGQVRNATVIMLSSWLYKEKQTFVQLCGYVVSIVGFFIYQTAKSAESLDTITKSAEFMAGEPFTPGSPIWEGSEEYTWTTSPQWKQIKRGGIFSNFRFVNNKGGSSNNLVGMANGGNGSTNSMSNKNNNGSFSGSEEERQKILGPTLKEIEEIKLAQLAKQRSKSTADFNVAENGGLVVTPRSSDFGSGSTGQHFVLSLPEDSERERDPTRAARWGV</sequence>
<feature type="transmembrane region" description="Helical" evidence="6">
    <location>
        <begin position="164"/>
        <end position="183"/>
    </location>
</feature>
<dbReference type="GO" id="GO:0016020">
    <property type="term" value="C:membrane"/>
    <property type="evidence" value="ECO:0007669"/>
    <property type="project" value="UniProtKB-SubCell"/>
</dbReference>